<reference evidence="1 2" key="1">
    <citation type="journal article" date="2006" name="Science">
        <title>Phytophthora genome sequences uncover evolutionary origins and mechanisms of pathogenesis.</title>
        <authorList>
            <person name="Tyler B.M."/>
            <person name="Tripathy S."/>
            <person name="Zhang X."/>
            <person name="Dehal P."/>
            <person name="Jiang R.H."/>
            <person name="Aerts A."/>
            <person name="Arredondo F.D."/>
            <person name="Baxter L."/>
            <person name="Bensasson D."/>
            <person name="Beynon J.L."/>
            <person name="Chapman J."/>
            <person name="Damasceno C.M."/>
            <person name="Dorrance A.E."/>
            <person name="Dou D."/>
            <person name="Dickerman A.W."/>
            <person name="Dubchak I.L."/>
            <person name="Garbelotto M."/>
            <person name="Gijzen M."/>
            <person name="Gordon S.G."/>
            <person name="Govers F."/>
            <person name="Grunwald N.J."/>
            <person name="Huang W."/>
            <person name="Ivors K.L."/>
            <person name="Jones R.W."/>
            <person name="Kamoun S."/>
            <person name="Krampis K."/>
            <person name="Lamour K.H."/>
            <person name="Lee M.K."/>
            <person name="McDonald W.H."/>
            <person name="Medina M."/>
            <person name="Meijer H.J."/>
            <person name="Nordberg E.K."/>
            <person name="Maclean D.J."/>
            <person name="Ospina-Giraldo M.D."/>
            <person name="Morris P.F."/>
            <person name="Phuntumart V."/>
            <person name="Putnam N.H."/>
            <person name="Rash S."/>
            <person name="Rose J.K."/>
            <person name="Sakihama Y."/>
            <person name="Salamov A.A."/>
            <person name="Savidor A."/>
            <person name="Scheuring C.F."/>
            <person name="Smith B.M."/>
            <person name="Sobral B.W."/>
            <person name="Terry A."/>
            <person name="Torto-Alalibo T.A."/>
            <person name="Win J."/>
            <person name="Xu Z."/>
            <person name="Zhang H."/>
            <person name="Grigoriev I.V."/>
            <person name="Rokhsar D.S."/>
            <person name="Boore J.L."/>
        </authorList>
    </citation>
    <scope>NUCLEOTIDE SEQUENCE [LARGE SCALE GENOMIC DNA]</scope>
    <source>
        <strain evidence="1 2">P6497</strain>
    </source>
</reference>
<keyword evidence="2" id="KW-1185">Reference proteome</keyword>
<dbReference type="AlphaFoldDB" id="G4Z056"/>
<evidence type="ECO:0000313" key="1">
    <source>
        <dbReference type="EMBL" id="EGZ23995.1"/>
    </source>
</evidence>
<dbReference type="GeneID" id="20655888"/>
<dbReference type="Proteomes" id="UP000002640">
    <property type="component" value="Unassembled WGS sequence"/>
</dbReference>
<proteinExistence type="predicted"/>
<dbReference type="EMBL" id="JH159152">
    <property type="protein sequence ID" value="EGZ23995.1"/>
    <property type="molecule type" value="Genomic_DNA"/>
</dbReference>
<accession>G4Z056</accession>
<dbReference type="SMR" id="G4Z056"/>
<dbReference type="KEGG" id="psoj:PHYSODRAFT_485486"/>
<dbReference type="RefSeq" id="XP_009519283.1">
    <property type="nucleotide sequence ID" value="XM_009520988.1"/>
</dbReference>
<name>G4Z056_PHYSP</name>
<dbReference type="InParanoid" id="G4Z056"/>
<protein>
    <submittedName>
        <fullName evidence="1">Uncharacterized protein</fullName>
    </submittedName>
</protein>
<sequence>MLQARPTRRELLSSQLEVERLQRHEKLDCYLSLDPALKMQNLTEANVLERVGRICSDIVASCCYVLEVEDVGELPQSVEKLQQLAHVSTAYQRFVERIEKLLKRFDEVGMLSGYVGSKLY</sequence>
<dbReference type="OMA" id="FDIVASC"/>
<gene>
    <name evidence="1" type="ORF">PHYSODRAFT_485486</name>
</gene>
<evidence type="ECO:0000313" key="2">
    <source>
        <dbReference type="Proteomes" id="UP000002640"/>
    </source>
</evidence>
<organism evidence="1 2">
    <name type="scientific">Phytophthora sojae (strain P6497)</name>
    <name type="common">Soybean stem and root rot agent</name>
    <name type="synonym">Phytophthora megasperma f. sp. glycines</name>
    <dbReference type="NCBI Taxonomy" id="1094619"/>
    <lineage>
        <taxon>Eukaryota</taxon>
        <taxon>Sar</taxon>
        <taxon>Stramenopiles</taxon>
        <taxon>Oomycota</taxon>
        <taxon>Peronosporomycetes</taxon>
        <taxon>Peronosporales</taxon>
        <taxon>Peronosporaceae</taxon>
        <taxon>Phytophthora</taxon>
    </lineage>
</organism>